<dbReference type="FunFam" id="3.30.200.20:FF:000168">
    <property type="entry name" value="L-type lectin-domain containing receptor kinase IX.1"/>
    <property type="match status" value="1"/>
</dbReference>
<dbReference type="Gene3D" id="2.60.120.200">
    <property type="match status" value="1"/>
</dbReference>
<keyword evidence="12 14" id="KW-0472">Membrane</keyword>
<evidence type="ECO:0000256" key="10">
    <source>
        <dbReference type="ARBA" id="ARBA00022840"/>
    </source>
</evidence>
<accession>A0ABC9FP84</accession>
<evidence type="ECO:0000256" key="13">
    <source>
        <dbReference type="PROSITE-ProRule" id="PRU10141"/>
    </source>
</evidence>
<name>A0ABC9FP84_9POAL</name>
<evidence type="ECO:0000256" key="8">
    <source>
        <dbReference type="ARBA" id="ARBA00022741"/>
    </source>
</evidence>
<dbReference type="GO" id="GO:0030246">
    <property type="term" value="F:carbohydrate binding"/>
    <property type="evidence" value="ECO:0007669"/>
    <property type="project" value="UniProtKB-KW"/>
</dbReference>
<comment type="similarity">
    <text evidence="3">In the C-terminal section; belongs to the protein kinase superfamily. Ser/Thr protein kinase family.</text>
</comment>
<evidence type="ECO:0000256" key="4">
    <source>
        <dbReference type="ARBA" id="ARBA00022679"/>
    </source>
</evidence>
<proteinExistence type="inferred from homology"/>
<dbReference type="GO" id="GO:0016301">
    <property type="term" value="F:kinase activity"/>
    <property type="evidence" value="ECO:0007669"/>
    <property type="project" value="UniProtKB-KW"/>
</dbReference>
<keyword evidence="4" id="KW-0808">Transferase</keyword>
<feature type="signal peptide" evidence="15">
    <location>
        <begin position="1"/>
        <end position="32"/>
    </location>
</feature>
<dbReference type="AlphaFoldDB" id="A0ABC9FP84"/>
<dbReference type="InterPro" id="IPR050528">
    <property type="entry name" value="L-type_Lectin-RKs"/>
</dbReference>
<reference evidence="18" key="1">
    <citation type="submission" date="2024-06" db="EMBL/GenBank/DDBJ databases">
        <authorList>
            <person name="Ryan C."/>
        </authorList>
    </citation>
    <scope>NUCLEOTIDE SEQUENCE [LARGE SCALE GENOMIC DNA]</scope>
</reference>
<dbReference type="GO" id="GO:0016020">
    <property type="term" value="C:membrane"/>
    <property type="evidence" value="ECO:0007669"/>
    <property type="project" value="UniProtKB-SubCell"/>
</dbReference>
<evidence type="ECO:0000313" key="17">
    <source>
        <dbReference type="EMBL" id="CAL5079693.1"/>
    </source>
</evidence>
<gene>
    <name evidence="17" type="ORF">URODEC1_LOCUS107737</name>
</gene>
<evidence type="ECO:0000256" key="2">
    <source>
        <dbReference type="ARBA" id="ARBA00008536"/>
    </source>
</evidence>
<dbReference type="Pfam" id="PF00139">
    <property type="entry name" value="Lectin_legB"/>
    <property type="match status" value="1"/>
</dbReference>
<dbReference type="PROSITE" id="PS50011">
    <property type="entry name" value="PROTEIN_KINASE_DOM"/>
    <property type="match status" value="1"/>
</dbReference>
<keyword evidence="11 14" id="KW-1133">Transmembrane helix</keyword>
<dbReference type="CDD" id="cd06899">
    <property type="entry name" value="lectin_legume_LecRK_Arcelin_ConA"/>
    <property type="match status" value="1"/>
</dbReference>
<evidence type="ECO:0000256" key="9">
    <source>
        <dbReference type="ARBA" id="ARBA00022777"/>
    </source>
</evidence>
<evidence type="ECO:0000256" key="14">
    <source>
        <dbReference type="SAM" id="Phobius"/>
    </source>
</evidence>
<comment type="subcellular location">
    <subcellularLocation>
        <location evidence="1">Membrane</location>
        <topology evidence="1">Single-pass type I membrane protein</topology>
    </subcellularLocation>
</comment>
<dbReference type="Proteomes" id="UP001497457">
    <property type="component" value="Chromosome 7b"/>
</dbReference>
<dbReference type="PROSITE" id="PS00108">
    <property type="entry name" value="PROTEIN_KINASE_ST"/>
    <property type="match status" value="1"/>
</dbReference>
<keyword evidence="7" id="KW-0430">Lectin</keyword>
<feature type="binding site" evidence="13">
    <location>
        <position position="415"/>
    </location>
    <ligand>
        <name>ATP</name>
        <dbReference type="ChEBI" id="CHEBI:30616"/>
    </ligand>
</feature>
<dbReference type="EMBL" id="OZ075117">
    <property type="protein sequence ID" value="CAL5079693.1"/>
    <property type="molecule type" value="Genomic_DNA"/>
</dbReference>
<dbReference type="InterPro" id="IPR013320">
    <property type="entry name" value="ConA-like_dom_sf"/>
</dbReference>
<feature type="domain" description="Protein kinase" evidence="16">
    <location>
        <begin position="382"/>
        <end position="671"/>
    </location>
</feature>
<keyword evidence="9" id="KW-0418">Kinase</keyword>
<evidence type="ECO:0000256" key="7">
    <source>
        <dbReference type="ARBA" id="ARBA00022734"/>
    </source>
</evidence>
<comment type="similarity">
    <text evidence="2">In the N-terminal section; belongs to the leguminous lectin family.</text>
</comment>
<dbReference type="InterPro" id="IPR001220">
    <property type="entry name" value="Legume_lectin_dom"/>
</dbReference>
<dbReference type="InterPro" id="IPR011009">
    <property type="entry name" value="Kinase-like_dom_sf"/>
</dbReference>
<evidence type="ECO:0000256" key="5">
    <source>
        <dbReference type="ARBA" id="ARBA00022692"/>
    </source>
</evidence>
<keyword evidence="8 13" id="KW-0547">Nucleotide-binding</keyword>
<dbReference type="PANTHER" id="PTHR27007">
    <property type="match status" value="1"/>
</dbReference>
<evidence type="ECO:0000256" key="1">
    <source>
        <dbReference type="ARBA" id="ARBA00004479"/>
    </source>
</evidence>
<dbReference type="Gene3D" id="1.10.510.10">
    <property type="entry name" value="Transferase(Phosphotransferase) domain 1"/>
    <property type="match status" value="1"/>
</dbReference>
<dbReference type="InterPro" id="IPR017441">
    <property type="entry name" value="Protein_kinase_ATP_BS"/>
</dbReference>
<keyword evidence="5 14" id="KW-0812">Transmembrane</keyword>
<organism evidence="17 18">
    <name type="scientific">Urochloa decumbens</name>
    <dbReference type="NCBI Taxonomy" id="240449"/>
    <lineage>
        <taxon>Eukaryota</taxon>
        <taxon>Viridiplantae</taxon>
        <taxon>Streptophyta</taxon>
        <taxon>Embryophyta</taxon>
        <taxon>Tracheophyta</taxon>
        <taxon>Spermatophyta</taxon>
        <taxon>Magnoliopsida</taxon>
        <taxon>Liliopsida</taxon>
        <taxon>Poales</taxon>
        <taxon>Poaceae</taxon>
        <taxon>PACMAD clade</taxon>
        <taxon>Panicoideae</taxon>
        <taxon>Panicodae</taxon>
        <taxon>Paniceae</taxon>
        <taxon>Melinidinae</taxon>
        <taxon>Urochloa</taxon>
    </lineage>
</organism>
<dbReference type="SUPFAM" id="SSF49899">
    <property type="entry name" value="Concanavalin A-like lectins/glucanases"/>
    <property type="match status" value="1"/>
</dbReference>
<protein>
    <recommendedName>
        <fullName evidence="16">Protein kinase domain-containing protein</fullName>
    </recommendedName>
</protein>
<reference evidence="17 18" key="2">
    <citation type="submission" date="2024-10" db="EMBL/GenBank/DDBJ databases">
        <authorList>
            <person name="Ryan C."/>
        </authorList>
    </citation>
    <scope>NUCLEOTIDE SEQUENCE [LARGE SCALE GENOMIC DNA]</scope>
</reference>
<keyword evidence="10 13" id="KW-0067">ATP-binding</keyword>
<evidence type="ECO:0000256" key="12">
    <source>
        <dbReference type="ARBA" id="ARBA00023136"/>
    </source>
</evidence>
<dbReference type="InterPro" id="IPR008271">
    <property type="entry name" value="Ser/Thr_kinase_AS"/>
</dbReference>
<evidence type="ECO:0000256" key="6">
    <source>
        <dbReference type="ARBA" id="ARBA00022729"/>
    </source>
</evidence>
<feature type="chain" id="PRO_5044835065" description="Protein kinase domain-containing protein" evidence="15">
    <location>
        <begin position="33"/>
        <end position="735"/>
    </location>
</feature>
<feature type="transmembrane region" description="Helical" evidence="14">
    <location>
        <begin position="307"/>
        <end position="330"/>
    </location>
</feature>
<dbReference type="PROSITE" id="PS00107">
    <property type="entry name" value="PROTEIN_KINASE_ATP"/>
    <property type="match status" value="1"/>
</dbReference>
<keyword evidence="6 15" id="KW-0732">Signal</keyword>
<dbReference type="SUPFAM" id="SSF56112">
    <property type="entry name" value="Protein kinase-like (PK-like)"/>
    <property type="match status" value="1"/>
</dbReference>
<dbReference type="Gene3D" id="3.30.200.20">
    <property type="entry name" value="Phosphorylase Kinase, domain 1"/>
    <property type="match status" value="1"/>
</dbReference>
<evidence type="ECO:0000256" key="15">
    <source>
        <dbReference type="SAM" id="SignalP"/>
    </source>
</evidence>
<dbReference type="Pfam" id="PF00069">
    <property type="entry name" value="Pkinase"/>
    <property type="match status" value="1"/>
</dbReference>
<evidence type="ECO:0000256" key="3">
    <source>
        <dbReference type="ARBA" id="ARBA00010217"/>
    </source>
</evidence>
<sequence>MAATSSSPMFSLPFIRLYCFFVLCMQVPSSSSVSFSYNFSNPSTDDPCGRDIVCHPDAEFVRSTSAIELTKNQQTGTITHSQGRIWYAHPVPLWDEVTGEVASFTTAFSFNITPTNSSQYLECNNWTSRSGDGMTFFLAPWPHSSGGVVLANATGGGDLNIFNSSNHFNATGDSRVVAIEFDTFLDDNWDNSSDHIGIDINSIRSVATNNTMGMNKSSLTSPFTKAALVRYDNSTKILTADLQIGDTLYHVSATVDLKGSLPGTVAIGFSASTGDCVELHELLSWSFNSTLKTKADQSEPSTTKAKLLVRVLIPVTTVVLVCAGAGLLLWKTRTRRKGTQPYQGTESDDSSEQIMIEADFERGVAGPRRYPYRDLAAATGEFDEENLLGRGGFGSVYRGRLPSYDGQQQQVAIKKFSSESSSQSRKEFEAEVKIIGRLRHRNLVQLLGWCDSRKGLLLVYELVPEGSLDKHIYSGNRVLTWPERYKIILGLGSALHYLHRDWDQRVVHGDIKPSNIMLDSSYNAKLGDFGLARLGDHGTGPQTTDLVRGTMGYIDPEFVNTHQRSTESDIYSFGIVLLEIVSGRPPVNRLDPSFLLLKWVQSLYCQGEGDILVGLLDAADARLRGDDDDEAHLRQMERVLVVGLWCTQRDPGERPSIAEAMHVLQSEHCKLPALSLHMCYNNNPPPAGVASMGDECGVSGSSFSSGVHSAAIARSITGSSGSFANLPVLPPNSTW</sequence>
<evidence type="ECO:0000259" key="16">
    <source>
        <dbReference type="PROSITE" id="PS50011"/>
    </source>
</evidence>
<dbReference type="FunFam" id="1.10.510.10:FF:000522">
    <property type="entry name" value="L-type lectin-domain containing receptor kinase IX.1"/>
    <property type="match status" value="1"/>
</dbReference>
<dbReference type="InterPro" id="IPR000719">
    <property type="entry name" value="Prot_kinase_dom"/>
</dbReference>
<evidence type="ECO:0000313" key="18">
    <source>
        <dbReference type="Proteomes" id="UP001497457"/>
    </source>
</evidence>
<dbReference type="CDD" id="cd14066">
    <property type="entry name" value="STKc_IRAK"/>
    <property type="match status" value="1"/>
</dbReference>
<evidence type="ECO:0000256" key="11">
    <source>
        <dbReference type="ARBA" id="ARBA00022989"/>
    </source>
</evidence>
<keyword evidence="18" id="KW-1185">Reference proteome</keyword>
<dbReference type="SMART" id="SM00220">
    <property type="entry name" value="S_TKc"/>
    <property type="match status" value="1"/>
</dbReference>
<dbReference type="GO" id="GO:0005524">
    <property type="term" value="F:ATP binding"/>
    <property type="evidence" value="ECO:0007669"/>
    <property type="project" value="UniProtKB-UniRule"/>
</dbReference>